<keyword evidence="14" id="KW-1185">Reference proteome</keyword>
<dbReference type="OrthoDB" id="9796561at2"/>
<evidence type="ECO:0000313" key="13">
    <source>
        <dbReference type="EMBL" id="KUJ73322.1"/>
    </source>
</evidence>
<comment type="catalytic activity">
    <reaction evidence="9 10">
        <text>(R)-pantoate + NADP(+) = 2-dehydropantoate + NADPH + H(+)</text>
        <dbReference type="Rhea" id="RHEA:16233"/>
        <dbReference type="ChEBI" id="CHEBI:11561"/>
        <dbReference type="ChEBI" id="CHEBI:15378"/>
        <dbReference type="ChEBI" id="CHEBI:15980"/>
        <dbReference type="ChEBI" id="CHEBI:57783"/>
        <dbReference type="ChEBI" id="CHEBI:58349"/>
        <dbReference type="EC" id="1.1.1.169"/>
    </reaction>
</comment>
<organism evidence="13 14">
    <name type="scientific">Ruegeria marisrubri</name>
    <dbReference type="NCBI Taxonomy" id="1685379"/>
    <lineage>
        <taxon>Bacteria</taxon>
        <taxon>Pseudomonadati</taxon>
        <taxon>Pseudomonadota</taxon>
        <taxon>Alphaproteobacteria</taxon>
        <taxon>Rhodobacterales</taxon>
        <taxon>Roseobacteraceae</taxon>
        <taxon>Ruegeria</taxon>
    </lineage>
</organism>
<name>A0A0X3TC10_9RHOB</name>
<dbReference type="AlphaFoldDB" id="A0A0X3TC10"/>
<comment type="similarity">
    <text evidence="2 10">Belongs to the ketopantoate reductase family.</text>
</comment>
<dbReference type="Proteomes" id="UP000053791">
    <property type="component" value="Unassembled WGS sequence"/>
</dbReference>
<evidence type="ECO:0000256" key="8">
    <source>
        <dbReference type="ARBA" id="ARBA00032024"/>
    </source>
</evidence>
<dbReference type="Gene3D" id="3.40.50.720">
    <property type="entry name" value="NAD(P)-binding Rossmann-like Domain"/>
    <property type="match status" value="1"/>
</dbReference>
<comment type="caution">
    <text evidence="13">The sequence shown here is derived from an EMBL/GenBank/DDBJ whole genome shotgun (WGS) entry which is preliminary data.</text>
</comment>
<reference evidence="13 14" key="1">
    <citation type="submission" date="2015-12" db="EMBL/GenBank/DDBJ databases">
        <authorList>
            <person name="Shamseldin A."/>
            <person name="Moawad H."/>
            <person name="Abd El-Rahim W.M."/>
            <person name="Sadowsky M.J."/>
        </authorList>
    </citation>
    <scope>NUCLEOTIDE SEQUENCE [LARGE SCALE GENOMIC DNA]</scope>
    <source>
        <strain evidence="13 14">ZGT118</strain>
    </source>
</reference>
<keyword evidence="5 10" id="KW-0566">Pantothenate biosynthesis</keyword>
<dbReference type="Pfam" id="PF08546">
    <property type="entry name" value="ApbA_C"/>
    <property type="match status" value="1"/>
</dbReference>
<evidence type="ECO:0000256" key="2">
    <source>
        <dbReference type="ARBA" id="ARBA00007870"/>
    </source>
</evidence>
<dbReference type="InterPro" id="IPR036291">
    <property type="entry name" value="NAD(P)-bd_dom_sf"/>
</dbReference>
<evidence type="ECO:0000256" key="1">
    <source>
        <dbReference type="ARBA" id="ARBA00004994"/>
    </source>
</evidence>
<evidence type="ECO:0000256" key="4">
    <source>
        <dbReference type="ARBA" id="ARBA00019465"/>
    </source>
</evidence>
<dbReference type="Gene3D" id="1.10.1040.10">
    <property type="entry name" value="N-(1-d-carboxylethyl)-l-norvaline Dehydrogenase, domain 2"/>
    <property type="match status" value="1"/>
</dbReference>
<protein>
    <recommendedName>
        <fullName evidence="4 10">2-dehydropantoate 2-reductase</fullName>
        <ecNumber evidence="3 10">1.1.1.169</ecNumber>
    </recommendedName>
    <alternativeName>
        <fullName evidence="8 10">Ketopantoate reductase</fullName>
    </alternativeName>
</protein>
<evidence type="ECO:0000256" key="3">
    <source>
        <dbReference type="ARBA" id="ARBA00013014"/>
    </source>
</evidence>
<comment type="pathway">
    <text evidence="1 10">Cofactor biosynthesis; (R)-pantothenate biosynthesis; (R)-pantoate from 3-methyl-2-oxobutanoate: step 2/2.</text>
</comment>
<dbReference type="SUPFAM" id="SSF51735">
    <property type="entry name" value="NAD(P)-binding Rossmann-fold domains"/>
    <property type="match status" value="1"/>
</dbReference>
<evidence type="ECO:0000256" key="7">
    <source>
        <dbReference type="ARBA" id="ARBA00023002"/>
    </source>
</evidence>
<evidence type="ECO:0000256" key="10">
    <source>
        <dbReference type="RuleBase" id="RU362068"/>
    </source>
</evidence>
<dbReference type="InterPro" id="IPR013328">
    <property type="entry name" value="6PGD_dom2"/>
</dbReference>
<accession>A0A0X3TC10</accession>
<evidence type="ECO:0000259" key="11">
    <source>
        <dbReference type="Pfam" id="PF02558"/>
    </source>
</evidence>
<proteinExistence type="inferred from homology"/>
<dbReference type="GO" id="GO:0008677">
    <property type="term" value="F:2-dehydropantoate 2-reductase activity"/>
    <property type="evidence" value="ECO:0007669"/>
    <property type="project" value="UniProtKB-EC"/>
</dbReference>
<keyword evidence="7 10" id="KW-0560">Oxidoreductase</keyword>
<evidence type="ECO:0000256" key="6">
    <source>
        <dbReference type="ARBA" id="ARBA00022857"/>
    </source>
</evidence>
<evidence type="ECO:0000256" key="5">
    <source>
        <dbReference type="ARBA" id="ARBA00022655"/>
    </source>
</evidence>
<evidence type="ECO:0000259" key="12">
    <source>
        <dbReference type="Pfam" id="PF08546"/>
    </source>
</evidence>
<dbReference type="SUPFAM" id="SSF48179">
    <property type="entry name" value="6-phosphogluconate dehydrogenase C-terminal domain-like"/>
    <property type="match status" value="1"/>
</dbReference>
<dbReference type="GO" id="GO:0050661">
    <property type="term" value="F:NADP binding"/>
    <property type="evidence" value="ECO:0007669"/>
    <property type="project" value="TreeGrafter"/>
</dbReference>
<dbReference type="PANTHER" id="PTHR43765:SF2">
    <property type="entry name" value="2-DEHYDROPANTOATE 2-REDUCTASE"/>
    <property type="match status" value="1"/>
</dbReference>
<sequence>MRIAIAGAGSIGCFCGGLLAAGGHDVTLLGRPRILDEIRSNGLTVSDYSGLRQTLAADRFTLTDDPAALGAADLVIVTVKSGATAAMADLIARHAPPSAPVLSWQNGMDNARTLRAHLPGRDLRAGMVPFNVVPTGPATWHRATSGDIIIETGAGDLARALSVPQLAVAESDRIEAVRWGKLLLNLNNALNALSGLTLREQLLDRDWRRLMADQMSEALGILKSAGIEVASTTPLPAWLVPHVLRLPTPLFSRIAARMLTIDPTARTSMAYDLMAGRPTEIDSLQGEIIRLAEQQRRPAPICARVAALVSEANADPGRSSGLRPAEIRP</sequence>
<comment type="function">
    <text evidence="10">Catalyzes the NADPH-dependent reduction of ketopantoate into pantoic acid.</text>
</comment>
<evidence type="ECO:0000256" key="9">
    <source>
        <dbReference type="ARBA" id="ARBA00048793"/>
    </source>
</evidence>
<evidence type="ECO:0000313" key="14">
    <source>
        <dbReference type="Proteomes" id="UP000053791"/>
    </source>
</evidence>
<keyword evidence="6 10" id="KW-0521">NADP</keyword>
<dbReference type="InterPro" id="IPR003710">
    <property type="entry name" value="ApbA"/>
</dbReference>
<dbReference type="NCBIfam" id="NF006083">
    <property type="entry name" value="PRK08229.1"/>
    <property type="match status" value="1"/>
</dbReference>
<dbReference type="RefSeq" id="WP_068349697.1">
    <property type="nucleotide sequence ID" value="NZ_LQBQ01000038.1"/>
</dbReference>
<dbReference type="UniPathway" id="UPA00028">
    <property type="reaction ID" value="UER00004"/>
</dbReference>
<dbReference type="EC" id="1.1.1.169" evidence="3 10"/>
<dbReference type="Pfam" id="PF02558">
    <property type="entry name" value="ApbA"/>
    <property type="match status" value="1"/>
</dbReference>
<feature type="domain" description="Ketopantoate reductase N-terminal" evidence="11">
    <location>
        <begin position="3"/>
        <end position="152"/>
    </location>
</feature>
<dbReference type="EMBL" id="LQBQ01000038">
    <property type="protein sequence ID" value="KUJ73322.1"/>
    <property type="molecule type" value="Genomic_DNA"/>
</dbReference>
<dbReference type="InterPro" id="IPR013752">
    <property type="entry name" value="KPA_reductase"/>
</dbReference>
<dbReference type="NCBIfam" id="TIGR00745">
    <property type="entry name" value="apbA_panE"/>
    <property type="match status" value="1"/>
</dbReference>
<dbReference type="PANTHER" id="PTHR43765">
    <property type="entry name" value="2-DEHYDROPANTOATE 2-REDUCTASE-RELATED"/>
    <property type="match status" value="1"/>
</dbReference>
<dbReference type="GO" id="GO:0015940">
    <property type="term" value="P:pantothenate biosynthetic process"/>
    <property type="evidence" value="ECO:0007669"/>
    <property type="project" value="UniProtKB-UniPathway"/>
</dbReference>
<dbReference type="STRING" id="1685379.AVO45_14630"/>
<dbReference type="InterPro" id="IPR008927">
    <property type="entry name" value="6-PGluconate_DH-like_C_sf"/>
</dbReference>
<feature type="domain" description="Ketopantoate reductase C-terminal" evidence="12">
    <location>
        <begin position="174"/>
        <end position="311"/>
    </location>
</feature>
<dbReference type="GO" id="GO:0005737">
    <property type="term" value="C:cytoplasm"/>
    <property type="evidence" value="ECO:0007669"/>
    <property type="project" value="TreeGrafter"/>
</dbReference>
<gene>
    <name evidence="13" type="ORF">AVO45_14630</name>
</gene>
<dbReference type="InterPro" id="IPR013332">
    <property type="entry name" value="KPR_N"/>
</dbReference>
<dbReference type="InterPro" id="IPR050838">
    <property type="entry name" value="Ketopantoate_reductase"/>
</dbReference>